<proteinExistence type="predicted"/>
<evidence type="ECO:0008006" key="3">
    <source>
        <dbReference type="Google" id="ProtNLM"/>
    </source>
</evidence>
<name>A0AAV4S6L9_CAEEX</name>
<organism evidence="1 2">
    <name type="scientific">Caerostris extrusa</name>
    <name type="common">Bark spider</name>
    <name type="synonym">Caerostris bankana</name>
    <dbReference type="NCBI Taxonomy" id="172846"/>
    <lineage>
        <taxon>Eukaryota</taxon>
        <taxon>Metazoa</taxon>
        <taxon>Ecdysozoa</taxon>
        <taxon>Arthropoda</taxon>
        <taxon>Chelicerata</taxon>
        <taxon>Arachnida</taxon>
        <taxon>Araneae</taxon>
        <taxon>Araneomorphae</taxon>
        <taxon>Entelegynae</taxon>
        <taxon>Araneoidea</taxon>
        <taxon>Araneidae</taxon>
        <taxon>Caerostris</taxon>
    </lineage>
</organism>
<comment type="caution">
    <text evidence="1">The sequence shown here is derived from an EMBL/GenBank/DDBJ whole genome shotgun (WGS) entry which is preliminary data.</text>
</comment>
<accession>A0AAV4S6L9</accession>
<dbReference type="EMBL" id="BPLR01008987">
    <property type="protein sequence ID" value="GIY28816.1"/>
    <property type="molecule type" value="Genomic_DNA"/>
</dbReference>
<dbReference type="AlphaFoldDB" id="A0AAV4S6L9"/>
<reference evidence="1 2" key="1">
    <citation type="submission" date="2021-06" db="EMBL/GenBank/DDBJ databases">
        <title>Caerostris extrusa draft genome.</title>
        <authorList>
            <person name="Kono N."/>
            <person name="Arakawa K."/>
        </authorList>
    </citation>
    <scope>NUCLEOTIDE SEQUENCE [LARGE SCALE GENOMIC DNA]</scope>
</reference>
<evidence type="ECO:0000313" key="2">
    <source>
        <dbReference type="Proteomes" id="UP001054945"/>
    </source>
</evidence>
<protein>
    <recommendedName>
        <fullName evidence="3">Ycf15</fullName>
    </recommendedName>
</protein>
<gene>
    <name evidence="1" type="ORF">CEXT_698491</name>
</gene>
<keyword evidence="2" id="KW-1185">Reference proteome</keyword>
<dbReference type="Proteomes" id="UP001054945">
    <property type="component" value="Unassembled WGS sequence"/>
</dbReference>
<sequence>MILQIKLLLLFAGEFTNWYTIALFTQRKKRRIISGLPVGVLRNTDQHQPQGLFVTDKFDCRDAKSSQAKDNVEDDLYWLSINKALLGY</sequence>
<evidence type="ECO:0000313" key="1">
    <source>
        <dbReference type="EMBL" id="GIY28816.1"/>
    </source>
</evidence>